<dbReference type="RefSeq" id="WP_285966661.1">
    <property type="nucleotide sequence ID" value="NZ_CP127294.1"/>
</dbReference>
<dbReference type="Proteomes" id="UP001236014">
    <property type="component" value="Chromosome"/>
</dbReference>
<dbReference type="EMBL" id="CP127294">
    <property type="protein sequence ID" value="WIX75899.1"/>
    <property type="molecule type" value="Genomic_DNA"/>
</dbReference>
<sequence>MSLTSELADPASVLTSWCARVLTGTPAVAARVEAAVQDVRPVRPAARDVPRRHWAEVGGAFGQRVADLVQPAPPYYALLGLVGAQWATGKWAHAQAAEYPTHRGLPADFRARALGVRPAATTWLDLGDRLGGAVAEPLPGVAEAWAEFFDRARAYQDRYAPPGTLGAPGVEAGLARTNFVLSACEDVYRSGGIDQRLARVVDGGGASVDALRRLATDGQVAELAEIAKRLHDRGALWELRRMGGNPPDGAQLGIAGPTIVPGWADGDVLLGAIDPAGGIGDGTATLLDVKTVVGVRDPERVGRWLWQLLLYAWLDVGDLYRIRDVGVLLARHGTVVTWPVEQLAEELLGAPDVIEFRRDEARELVGAILASVGLAFPQG</sequence>
<gene>
    <name evidence="1" type="ORF">QRX50_31025</name>
</gene>
<organism evidence="1 2">
    <name type="scientific">Amycolatopsis carbonis</name>
    <dbReference type="NCBI Taxonomy" id="715471"/>
    <lineage>
        <taxon>Bacteria</taxon>
        <taxon>Bacillati</taxon>
        <taxon>Actinomycetota</taxon>
        <taxon>Actinomycetes</taxon>
        <taxon>Pseudonocardiales</taxon>
        <taxon>Pseudonocardiaceae</taxon>
        <taxon>Amycolatopsis</taxon>
    </lineage>
</organism>
<dbReference type="KEGG" id="acab:QRX50_31025"/>
<evidence type="ECO:0000313" key="1">
    <source>
        <dbReference type="EMBL" id="WIX75899.1"/>
    </source>
</evidence>
<keyword evidence="2" id="KW-1185">Reference proteome</keyword>
<accession>A0A9Y2I9Q2</accession>
<dbReference type="AlphaFoldDB" id="A0A9Y2I9Q2"/>
<evidence type="ECO:0000313" key="2">
    <source>
        <dbReference type="Proteomes" id="UP001236014"/>
    </source>
</evidence>
<reference evidence="1 2" key="1">
    <citation type="submission" date="2023-06" db="EMBL/GenBank/DDBJ databases">
        <authorList>
            <person name="Oyuntsetseg B."/>
            <person name="Kim S.B."/>
        </authorList>
    </citation>
    <scope>NUCLEOTIDE SEQUENCE [LARGE SCALE GENOMIC DNA]</scope>
    <source>
        <strain evidence="1 2">2-15</strain>
    </source>
</reference>
<proteinExistence type="predicted"/>
<protein>
    <submittedName>
        <fullName evidence="1">Uncharacterized protein</fullName>
    </submittedName>
</protein>
<name>A0A9Y2I9Q2_9PSEU</name>